<dbReference type="OMA" id="AVFMSHR"/>
<evidence type="ECO:0000313" key="4">
    <source>
        <dbReference type="Proteomes" id="UP000264820"/>
    </source>
</evidence>
<dbReference type="GO" id="GO:0005886">
    <property type="term" value="C:plasma membrane"/>
    <property type="evidence" value="ECO:0007669"/>
    <property type="project" value="TreeGrafter"/>
</dbReference>
<feature type="transmembrane region" description="Helical" evidence="2">
    <location>
        <begin position="12"/>
        <end position="30"/>
    </location>
</feature>
<reference evidence="3" key="2">
    <citation type="submission" date="2025-09" db="UniProtKB">
        <authorList>
            <consortium name="Ensembl"/>
        </authorList>
    </citation>
    <scope>IDENTIFICATION</scope>
</reference>
<evidence type="ECO:0000256" key="1">
    <source>
        <dbReference type="SAM" id="MobiDB-lite"/>
    </source>
</evidence>
<sequence>FFFFLIRQLIGYWNCILTVSFFFFFFNPYWSGSPITRHMSRSWEDPDVTTSSAPLDHQSTPPDFLGQVADFVRDHMVLVLVAASLVLIALLAVCGAVFLTRRRKFNAYYPSSYPAKMYVDQQDKRGGARGFQEISENKTASASNRESHLTDTNKQLQADIMRVAKNLRTPTKTLEDATKKETLDKSPPSPVVEKGDEVSGPSPGGAAAENSQDESQEITTIRNLRPPSLHLHNDSATLQLIAGEKTAF</sequence>
<keyword evidence="2" id="KW-0812">Transmembrane</keyword>
<evidence type="ECO:0000256" key="2">
    <source>
        <dbReference type="SAM" id="Phobius"/>
    </source>
</evidence>
<feature type="region of interest" description="Disordered" evidence="1">
    <location>
        <begin position="167"/>
        <end position="230"/>
    </location>
</feature>
<name>A0A3Q2XAI2_HIPCM</name>
<dbReference type="GO" id="GO:0033690">
    <property type="term" value="P:positive regulation of osteoblast proliferation"/>
    <property type="evidence" value="ECO:0007669"/>
    <property type="project" value="TreeGrafter"/>
</dbReference>
<protein>
    <recommendedName>
        <fullName evidence="5">Transmembrane protein 119b</fullName>
    </recommendedName>
</protein>
<proteinExistence type="predicted"/>
<keyword evidence="4" id="KW-1185">Reference proteome</keyword>
<dbReference type="PANTHER" id="PTHR28645:SF1">
    <property type="entry name" value="TRANSMEMBRANE PROTEIN 119"/>
    <property type="match status" value="1"/>
</dbReference>
<dbReference type="GO" id="GO:0045669">
    <property type="term" value="P:positive regulation of osteoblast differentiation"/>
    <property type="evidence" value="ECO:0007669"/>
    <property type="project" value="TreeGrafter"/>
</dbReference>
<dbReference type="Pfam" id="PF15724">
    <property type="entry name" value="TMEM119"/>
    <property type="match status" value="1"/>
</dbReference>
<feature type="transmembrane region" description="Helical" evidence="2">
    <location>
        <begin position="76"/>
        <end position="99"/>
    </location>
</feature>
<reference evidence="3" key="1">
    <citation type="submission" date="2025-08" db="UniProtKB">
        <authorList>
            <consortium name="Ensembl"/>
        </authorList>
    </citation>
    <scope>IDENTIFICATION</scope>
</reference>
<organism evidence="3 4">
    <name type="scientific">Hippocampus comes</name>
    <name type="common">Tiger tail seahorse</name>
    <dbReference type="NCBI Taxonomy" id="109280"/>
    <lineage>
        <taxon>Eukaryota</taxon>
        <taxon>Metazoa</taxon>
        <taxon>Chordata</taxon>
        <taxon>Craniata</taxon>
        <taxon>Vertebrata</taxon>
        <taxon>Euteleostomi</taxon>
        <taxon>Actinopterygii</taxon>
        <taxon>Neopterygii</taxon>
        <taxon>Teleostei</taxon>
        <taxon>Neoteleostei</taxon>
        <taxon>Acanthomorphata</taxon>
        <taxon>Syngnathiaria</taxon>
        <taxon>Syngnathiformes</taxon>
        <taxon>Syngnathoidei</taxon>
        <taxon>Syngnathidae</taxon>
        <taxon>Hippocampus</taxon>
    </lineage>
</organism>
<dbReference type="Ensembl" id="ENSHCOT00000012940.1">
    <property type="protein sequence ID" value="ENSHCOP00000000938.1"/>
    <property type="gene ID" value="ENSHCOG00000001830.1"/>
</dbReference>
<accession>A0A3Q2XAI2</accession>
<dbReference type="STRING" id="109280.ENSHCOP00000000938"/>
<dbReference type="InterPro" id="IPR031453">
    <property type="entry name" value="TMEM119"/>
</dbReference>
<evidence type="ECO:0008006" key="5">
    <source>
        <dbReference type="Google" id="ProtNLM"/>
    </source>
</evidence>
<dbReference type="Proteomes" id="UP000264820">
    <property type="component" value="Unplaced"/>
</dbReference>
<keyword evidence="2" id="KW-1133">Transmembrane helix</keyword>
<evidence type="ECO:0000313" key="3">
    <source>
        <dbReference type="Ensembl" id="ENSHCOP00000000938.1"/>
    </source>
</evidence>
<dbReference type="PANTHER" id="PTHR28645">
    <property type="entry name" value="TRANSMEMBRANE PROTEIN 119"/>
    <property type="match status" value="1"/>
</dbReference>
<feature type="compositionally biased region" description="Basic and acidic residues" evidence="1">
    <location>
        <begin position="173"/>
        <end position="184"/>
    </location>
</feature>
<dbReference type="AlphaFoldDB" id="A0A3Q2XAI2"/>
<dbReference type="GO" id="GO:0030501">
    <property type="term" value="P:positive regulation of bone mineralization"/>
    <property type="evidence" value="ECO:0007669"/>
    <property type="project" value="TreeGrafter"/>
</dbReference>
<dbReference type="GeneTree" id="ENSGT00390000017134"/>
<dbReference type="GO" id="GO:0001503">
    <property type="term" value="P:ossification"/>
    <property type="evidence" value="ECO:0007669"/>
    <property type="project" value="InterPro"/>
</dbReference>
<keyword evidence="2" id="KW-0472">Membrane</keyword>